<keyword evidence="5" id="KW-0547">Nucleotide-binding</keyword>
<comment type="caution">
    <text evidence="12">The sequence shown here is derived from an EMBL/GenBank/DDBJ whole genome shotgun (WGS) entry which is preliminary data.</text>
</comment>
<evidence type="ECO:0000256" key="9">
    <source>
        <dbReference type="SAM" id="Phobius"/>
    </source>
</evidence>
<feature type="transmembrane region" description="Helical" evidence="9">
    <location>
        <begin position="160"/>
        <end position="180"/>
    </location>
</feature>
<dbReference type="PANTHER" id="PTHR24221:SF654">
    <property type="entry name" value="ATP-BINDING CASSETTE SUB-FAMILY B MEMBER 6"/>
    <property type="match status" value="1"/>
</dbReference>
<dbReference type="SUPFAM" id="SSF90123">
    <property type="entry name" value="ABC transporter transmembrane region"/>
    <property type="match status" value="1"/>
</dbReference>
<dbReference type="Gene3D" id="3.40.50.300">
    <property type="entry name" value="P-loop containing nucleotide triphosphate hydrolases"/>
    <property type="match status" value="1"/>
</dbReference>
<evidence type="ECO:0000256" key="3">
    <source>
        <dbReference type="ARBA" id="ARBA00005417"/>
    </source>
</evidence>
<dbReference type="InterPro" id="IPR011527">
    <property type="entry name" value="ABC1_TM_dom"/>
</dbReference>
<evidence type="ECO:0000256" key="5">
    <source>
        <dbReference type="ARBA" id="ARBA00022741"/>
    </source>
</evidence>
<evidence type="ECO:0000313" key="13">
    <source>
        <dbReference type="Proteomes" id="UP000238493"/>
    </source>
</evidence>
<evidence type="ECO:0000256" key="7">
    <source>
        <dbReference type="ARBA" id="ARBA00022989"/>
    </source>
</evidence>
<dbReference type="PROSITE" id="PS00211">
    <property type="entry name" value="ABC_TRANSPORTER_1"/>
    <property type="match status" value="1"/>
</dbReference>
<evidence type="ECO:0000256" key="2">
    <source>
        <dbReference type="ARBA" id="ARBA00004651"/>
    </source>
</evidence>
<dbReference type="PANTHER" id="PTHR24221">
    <property type="entry name" value="ATP-BINDING CASSETTE SUB-FAMILY B"/>
    <property type="match status" value="1"/>
</dbReference>
<feature type="domain" description="ABC transmembrane type-1" evidence="11">
    <location>
        <begin position="28"/>
        <end position="298"/>
    </location>
</feature>
<evidence type="ECO:0000259" key="10">
    <source>
        <dbReference type="PROSITE" id="PS50893"/>
    </source>
</evidence>
<comment type="similarity">
    <text evidence="3">Belongs to the ABC transporter superfamily.</text>
</comment>
<evidence type="ECO:0000259" key="11">
    <source>
        <dbReference type="PROSITE" id="PS50929"/>
    </source>
</evidence>
<dbReference type="Proteomes" id="UP000238493">
    <property type="component" value="Unassembled WGS sequence"/>
</dbReference>
<feature type="transmembrane region" description="Helical" evidence="9">
    <location>
        <begin position="28"/>
        <end position="50"/>
    </location>
</feature>
<reference evidence="12 13" key="1">
    <citation type="submission" date="2018-02" db="EMBL/GenBank/DDBJ databases">
        <title>Draft genome sequence of Ochrobactrum oryzae found in Brazil.</title>
        <authorList>
            <person name="Cerdeira L."/>
            <person name="Andrade F."/>
            <person name="Zacariotto T."/>
            <person name="Barbosa B."/>
            <person name="Santos S."/>
            <person name="Cassetari V."/>
            <person name="Lincopan N."/>
        </authorList>
    </citation>
    <scope>NUCLEOTIDE SEQUENCE [LARGE SCALE GENOMIC DNA]</scope>
    <source>
        <strain evidence="12 13">OA447</strain>
    </source>
</reference>
<dbReference type="InterPro" id="IPR039421">
    <property type="entry name" value="Type_1_exporter"/>
</dbReference>
<evidence type="ECO:0000256" key="8">
    <source>
        <dbReference type="ARBA" id="ARBA00023136"/>
    </source>
</evidence>
<dbReference type="InterPro" id="IPR010128">
    <property type="entry name" value="ATPase_T1SS_PrtD-like"/>
</dbReference>
<dbReference type="Pfam" id="PF00664">
    <property type="entry name" value="ABC_membrane"/>
    <property type="match status" value="1"/>
</dbReference>
<keyword evidence="7 9" id="KW-1133">Transmembrane helix</keyword>
<dbReference type="SUPFAM" id="SSF52540">
    <property type="entry name" value="P-loop containing nucleoside triphosphate hydrolases"/>
    <property type="match status" value="1"/>
</dbReference>
<evidence type="ECO:0000256" key="4">
    <source>
        <dbReference type="ARBA" id="ARBA00022692"/>
    </source>
</evidence>
<dbReference type="PROSITE" id="PS50929">
    <property type="entry name" value="ABC_TM1F"/>
    <property type="match status" value="1"/>
</dbReference>
<evidence type="ECO:0000256" key="1">
    <source>
        <dbReference type="ARBA" id="ARBA00004533"/>
    </source>
</evidence>
<name>A0A2S7IUU2_9HYPH</name>
<dbReference type="GO" id="GO:0140359">
    <property type="term" value="F:ABC-type transporter activity"/>
    <property type="evidence" value="ECO:0007669"/>
    <property type="project" value="InterPro"/>
</dbReference>
<dbReference type="AlphaFoldDB" id="A0A2S7IUU2"/>
<dbReference type="InterPro" id="IPR003593">
    <property type="entry name" value="AAA+_ATPase"/>
</dbReference>
<dbReference type="GO" id="GO:0016887">
    <property type="term" value="F:ATP hydrolysis activity"/>
    <property type="evidence" value="ECO:0007669"/>
    <property type="project" value="InterPro"/>
</dbReference>
<dbReference type="GO" id="GO:0005886">
    <property type="term" value="C:plasma membrane"/>
    <property type="evidence" value="ECO:0007669"/>
    <property type="project" value="UniProtKB-SubCell"/>
</dbReference>
<dbReference type="NCBIfam" id="TIGR01842">
    <property type="entry name" value="type_I_sec_PrtD"/>
    <property type="match status" value="1"/>
</dbReference>
<dbReference type="OrthoDB" id="9808328at2"/>
<evidence type="ECO:0000256" key="6">
    <source>
        <dbReference type="ARBA" id="ARBA00022840"/>
    </source>
</evidence>
<dbReference type="InterPro" id="IPR036640">
    <property type="entry name" value="ABC1_TM_sf"/>
</dbReference>
<dbReference type="SMART" id="SM00382">
    <property type="entry name" value="AAA"/>
    <property type="match status" value="1"/>
</dbReference>
<feature type="domain" description="ABC transporter" evidence="10">
    <location>
        <begin position="333"/>
        <end position="571"/>
    </location>
</feature>
<dbReference type="InterPro" id="IPR027417">
    <property type="entry name" value="P-loop_NTPase"/>
</dbReference>
<comment type="subcellular location">
    <subcellularLocation>
        <location evidence="1">Cell inner membrane</location>
    </subcellularLocation>
    <subcellularLocation>
        <location evidence="2">Cell membrane</location>
        <topology evidence="2">Multi-pass membrane protein</topology>
    </subcellularLocation>
</comment>
<dbReference type="Gene3D" id="1.20.1560.10">
    <property type="entry name" value="ABC transporter type 1, transmembrane domain"/>
    <property type="match status" value="1"/>
</dbReference>
<dbReference type="GO" id="GO:0005524">
    <property type="term" value="F:ATP binding"/>
    <property type="evidence" value="ECO:0007669"/>
    <property type="project" value="UniProtKB-KW"/>
</dbReference>
<dbReference type="GO" id="GO:0030253">
    <property type="term" value="P:protein secretion by the type I secretion system"/>
    <property type="evidence" value="ECO:0007669"/>
    <property type="project" value="InterPro"/>
</dbReference>
<organism evidence="12 13">
    <name type="scientific">Brucella oryzae</name>
    <dbReference type="NCBI Taxonomy" id="335286"/>
    <lineage>
        <taxon>Bacteria</taxon>
        <taxon>Pseudomonadati</taxon>
        <taxon>Pseudomonadota</taxon>
        <taxon>Alphaproteobacteria</taxon>
        <taxon>Hyphomicrobiales</taxon>
        <taxon>Brucellaceae</taxon>
        <taxon>Brucella/Ochrobactrum group</taxon>
        <taxon>Brucella</taxon>
    </lineage>
</organism>
<gene>
    <name evidence="12" type="ORF">C3731_20175</name>
</gene>
<sequence length="598" mass="64860">MISFAARCGGCVKGLDLRLIHWRGVIDVGVFSFIVNVLLLTSPLFMLQVYDRVLPTANSSTLLYLSVIAVLALCCLSFLDIVRSLYAQHIATDIDKKLGGAAFEAALDERHVEAADIQPLRNLGKVRAFIASKGLLNLFDLPFAPLFLVVLYFIHPVLCWLTIGGAIVLLTIAMVNQIGLSRLSGQNTEQAAVANQVARAFIQNKDTVRSMGMERHAVQVWGNAFATSLIVQNRAASINTCFGGISRFVRILLQMATLAVGAWLVLQNQMTAGMIFASSLISGRALQPLDQLIGGWKQTFEALKAWEQLQASLSSYSKGREKKVLFPDPKGTISVRNLVYARPGKGPEAEAIIKGVSFDIRAGERIALIGSSGAGKSSLARLLVGALAPTCGSICVDDADRKTWDKAQLGETIGYLAQEIQLLPGTIAENIARFDPRATNDSIVSAACRAQAHKLILSLNDGYQTRIGKASVLSGGERQRIGLARAFYGNPRILVLDEANANLDSEGEASLERALADARDDGITVILITHRMSIAGTCDRVLLLRDGAIVNFGTPEEVLRMPQQEIKGSLQSSYLQERTARFATSWRTRPTSHGRDND</sequence>
<dbReference type="GO" id="GO:0034040">
    <property type="term" value="F:ATPase-coupled lipid transmembrane transporter activity"/>
    <property type="evidence" value="ECO:0007669"/>
    <property type="project" value="TreeGrafter"/>
</dbReference>
<dbReference type="InterPro" id="IPR017871">
    <property type="entry name" value="ABC_transporter-like_CS"/>
</dbReference>
<feature type="transmembrane region" description="Helical" evidence="9">
    <location>
        <begin position="62"/>
        <end position="82"/>
    </location>
</feature>
<feature type="transmembrane region" description="Helical" evidence="9">
    <location>
        <begin position="135"/>
        <end position="154"/>
    </location>
</feature>
<keyword evidence="13" id="KW-1185">Reference proteome</keyword>
<keyword evidence="4 9" id="KW-0812">Transmembrane</keyword>
<evidence type="ECO:0000313" key="12">
    <source>
        <dbReference type="EMBL" id="PQA71775.1"/>
    </source>
</evidence>
<keyword evidence="8 9" id="KW-0472">Membrane</keyword>
<feature type="transmembrane region" description="Helical" evidence="9">
    <location>
        <begin position="248"/>
        <end position="266"/>
    </location>
</feature>
<keyword evidence="6" id="KW-0067">ATP-binding</keyword>
<dbReference type="Pfam" id="PF00005">
    <property type="entry name" value="ABC_tran"/>
    <property type="match status" value="1"/>
</dbReference>
<accession>A0A2S7IUU2</accession>
<dbReference type="EMBL" id="PTRC01000046">
    <property type="protein sequence ID" value="PQA71775.1"/>
    <property type="molecule type" value="Genomic_DNA"/>
</dbReference>
<dbReference type="InterPro" id="IPR003439">
    <property type="entry name" value="ABC_transporter-like_ATP-bd"/>
</dbReference>
<proteinExistence type="inferred from homology"/>
<dbReference type="GO" id="GO:0030256">
    <property type="term" value="C:type I protein secretion system complex"/>
    <property type="evidence" value="ECO:0007669"/>
    <property type="project" value="InterPro"/>
</dbReference>
<dbReference type="PROSITE" id="PS50893">
    <property type="entry name" value="ABC_TRANSPORTER_2"/>
    <property type="match status" value="1"/>
</dbReference>
<protein>
    <submittedName>
        <fullName evidence="12">Type I secretion system permease/ATPase</fullName>
    </submittedName>
</protein>